<dbReference type="InterPro" id="IPR036188">
    <property type="entry name" value="FAD/NAD-bd_sf"/>
</dbReference>
<keyword evidence="2" id="KW-1185">Reference proteome</keyword>
<proteinExistence type="predicted"/>
<dbReference type="eggNOG" id="COG0644">
    <property type="taxonomic scope" value="Bacteria"/>
</dbReference>
<gene>
    <name evidence="1" type="ORF">SAMN04487992_101528</name>
</gene>
<evidence type="ECO:0000313" key="1">
    <source>
        <dbReference type="EMBL" id="SDE50129.1"/>
    </source>
</evidence>
<dbReference type="Gene3D" id="3.50.50.60">
    <property type="entry name" value="FAD/NAD(P)-binding domain"/>
    <property type="match status" value="1"/>
</dbReference>
<dbReference type="RefSeq" id="WP_074537285.1">
    <property type="nucleotide sequence ID" value="NZ_FNBD01000001.1"/>
</dbReference>
<organism evidence="1 2">
    <name type="scientific">Cellulophaga baltica</name>
    <dbReference type="NCBI Taxonomy" id="76594"/>
    <lineage>
        <taxon>Bacteria</taxon>
        <taxon>Pseudomonadati</taxon>
        <taxon>Bacteroidota</taxon>
        <taxon>Flavobacteriia</taxon>
        <taxon>Flavobacteriales</taxon>
        <taxon>Flavobacteriaceae</taxon>
        <taxon>Cellulophaga</taxon>
    </lineage>
</organism>
<name>A0A1G7DFB0_9FLAO</name>
<dbReference type="Proteomes" id="UP000182114">
    <property type="component" value="Unassembled WGS sequence"/>
</dbReference>
<dbReference type="AlphaFoldDB" id="A0A1G7DFB0"/>
<accession>A0A1G7DFB0</accession>
<sequence>MNSFDYIIIGAGAAGLSLANAMGKDSFFSKKSILLLDKNAKQTNDRTWCFWEKGEGDFDDILHKKWSSIQFAGQQIDQKYPIAPYEYKMIQGLDFYASMFKKLDEYPNITFLNEEVISVTNTATVNTVKTANNTFIAATLFNSIFDYKEALQQQKYPVLQQHFIGWFIKTEQPVFDPKVATFMDFSIPQRGNTRFMYLLPTTAHEALIEYTLFSEHLLKASEYEEAIKKYISQKIGVNNYEIVETEQGSIPMTSYNFTSKNTSKQIFIGTAGGWTKASTGYTFKSTQKKVTLLIQHLKDQKPLQNFGKRDKFWFYDLLLLDILHRRNGLGQSIFEALFKNRKPQLIFKFLDEETSLLEDVKFISALSPMPFIKALLRRIF</sequence>
<dbReference type="EMBL" id="FNBD01000001">
    <property type="protein sequence ID" value="SDE50129.1"/>
    <property type="molecule type" value="Genomic_DNA"/>
</dbReference>
<dbReference type="SUPFAM" id="SSF51905">
    <property type="entry name" value="FAD/NAD(P)-binding domain"/>
    <property type="match status" value="1"/>
</dbReference>
<reference evidence="2" key="1">
    <citation type="submission" date="2016-10" db="EMBL/GenBank/DDBJ databases">
        <authorList>
            <person name="Varghese N."/>
            <person name="Submissions S."/>
        </authorList>
    </citation>
    <scope>NUCLEOTIDE SEQUENCE [LARGE SCALE GENOMIC DNA]</scope>
    <source>
        <strain evidence="2">DSM 24729</strain>
    </source>
</reference>
<evidence type="ECO:0000313" key="2">
    <source>
        <dbReference type="Proteomes" id="UP000182114"/>
    </source>
</evidence>
<dbReference type="Pfam" id="PF05834">
    <property type="entry name" value="Lycopene_cycl"/>
    <property type="match status" value="1"/>
</dbReference>
<protein>
    <submittedName>
        <fullName evidence="1">Lycopene beta-cyclase</fullName>
    </submittedName>
</protein>